<feature type="transmembrane region" description="Helical" evidence="11">
    <location>
        <begin position="17"/>
        <end position="40"/>
    </location>
</feature>
<dbReference type="SMART" id="SM00665">
    <property type="entry name" value="B561"/>
    <property type="match status" value="1"/>
</dbReference>
<feature type="transmembrane region" description="Helical" evidence="11">
    <location>
        <begin position="99"/>
        <end position="123"/>
    </location>
</feature>
<comment type="cofactor">
    <cofactor evidence="1">
        <name>heme b</name>
        <dbReference type="ChEBI" id="CHEBI:60344"/>
    </cofactor>
</comment>
<keyword evidence="14" id="KW-1185">Reference proteome</keyword>
<dbReference type="GO" id="GO:0016491">
    <property type="term" value="F:oxidoreductase activity"/>
    <property type="evidence" value="ECO:0007669"/>
    <property type="project" value="InterPro"/>
</dbReference>
<evidence type="ECO:0000256" key="10">
    <source>
        <dbReference type="ARBA" id="ARBA00023136"/>
    </source>
</evidence>
<dbReference type="EMBL" id="CAJFCJ010000007">
    <property type="protein sequence ID" value="CAD5117409.1"/>
    <property type="molecule type" value="Genomic_DNA"/>
</dbReference>
<dbReference type="PROSITE" id="PS50939">
    <property type="entry name" value="CYTOCHROME_B561"/>
    <property type="match status" value="1"/>
</dbReference>
<evidence type="ECO:0000256" key="9">
    <source>
        <dbReference type="ARBA" id="ARBA00023004"/>
    </source>
</evidence>
<keyword evidence="10 11" id="KW-0472">Membrane</keyword>
<dbReference type="InterPro" id="IPR006593">
    <property type="entry name" value="Cyt_b561/ferric_Rdtase_TM"/>
</dbReference>
<comment type="caution">
    <text evidence="13">The sequence shown here is derived from an EMBL/GenBank/DDBJ whole genome shotgun (WGS) entry which is preliminary data.</text>
</comment>
<dbReference type="AlphaFoldDB" id="A0A7I8VNW8"/>
<dbReference type="InterPro" id="IPR043205">
    <property type="entry name" value="CYB561/CYBRD1-like"/>
</dbReference>
<protein>
    <submittedName>
        <fullName evidence="13">DgyrCDS6182</fullName>
    </submittedName>
</protein>
<proteinExistence type="predicted"/>
<evidence type="ECO:0000259" key="12">
    <source>
        <dbReference type="PROSITE" id="PS50939"/>
    </source>
</evidence>
<evidence type="ECO:0000313" key="14">
    <source>
        <dbReference type="Proteomes" id="UP000549394"/>
    </source>
</evidence>
<name>A0A7I8VNW8_9ANNE</name>
<keyword evidence="8 11" id="KW-1133">Transmembrane helix</keyword>
<dbReference type="GO" id="GO:0016020">
    <property type="term" value="C:membrane"/>
    <property type="evidence" value="ECO:0007669"/>
    <property type="project" value="UniProtKB-SubCell"/>
</dbReference>
<evidence type="ECO:0000256" key="3">
    <source>
        <dbReference type="ARBA" id="ARBA00022448"/>
    </source>
</evidence>
<evidence type="ECO:0000313" key="13">
    <source>
        <dbReference type="EMBL" id="CAD5117409.1"/>
    </source>
</evidence>
<dbReference type="Pfam" id="PF03188">
    <property type="entry name" value="Cytochrom_B561"/>
    <property type="match status" value="1"/>
</dbReference>
<evidence type="ECO:0000256" key="8">
    <source>
        <dbReference type="ARBA" id="ARBA00022989"/>
    </source>
</evidence>
<dbReference type="PANTHER" id="PTHR10106:SF0">
    <property type="entry name" value="LD36721P"/>
    <property type="match status" value="1"/>
</dbReference>
<dbReference type="OrthoDB" id="907479at2759"/>
<dbReference type="PANTHER" id="PTHR10106">
    <property type="entry name" value="CYTOCHROME B561-RELATED"/>
    <property type="match status" value="1"/>
</dbReference>
<keyword evidence="3" id="KW-0813">Transport</keyword>
<feature type="transmembrane region" description="Helical" evidence="11">
    <location>
        <begin position="135"/>
        <end position="154"/>
    </location>
</feature>
<organism evidence="13 14">
    <name type="scientific">Dimorphilus gyrociliatus</name>
    <dbReference type="NCBI Taxonomy" id="2664684"/>
    <lineage>
        <taxon>Eukaryota</taxon>
        <taxon>Metazoa</taxon>
        <taxon>Spiralia</taxon>
        <taxon>Lophotrochozoa</taxon>
        <taxon>Annelida</taxon>
        <taxon>Polychaeta</taxon>
        <taxon>Polychaeta incertae sedis</taxon>
        <taxon>Dinophilidae</taxon>
        <taxon>Dimorphilus</taxon>
    </lineage>
</organism>
<reference evidence="13 14" key="1">
    <citation type="submission" date="2020-08" db="EMBL/GenBank/DDBJ databases">
        <authorList>
            <person name="Hejnol A."/>
        </authorList>
    </citation>
    <scope>NUCLEOTIDE SEQUENCE [LARGE SCALE GENOMIC DNA]</scope>
</reference>
<evidence type="ECO:0000256" key="11">
    <source>
        <dbReference type="SAM" id="Phobius"/>
    </source>
</evidence>
<keyword evidence="4" id="KW-0349">Heme</keyword>
<evidence type="ECO:0000256" key="4">
    <source>
        <dbReference type="ARBA" id="ARBA00022617"/>
    </source>
</evidence>
<gene>
    <name evidence="13" type="ORF">DGYR_LOCUS5939</name>
</gene>
<evidence type="ECO:0000256" key="1">
    <source>
        <dbReference type="ARBA" id="ARBA00001970"/>
    </source>
</evidence>
<evidence type="ECO:0000256" key="2">
    <source>
        <dbReference type="ARBA" id="ARBA00004141"/>
    </source>
</evidence>
<sequence>MDSYESQPDAPGSTRLFMWWVLVAQVFGLTSVILVAVWMGHYRGGFAWQGDPTHQFNYHPLFMVIGMIFLYGDGLKAVFDSHNLKKKPDPNLYSLHSWVGLMTIIFFGFQWVAGFVTFLWPGLALRLKNIYKPIHVFWGILIYAFALAAAMMGIVEKALFSKDLKYNKFESEGILINFLGIFLLAFGGIVVYLVTNPSWKRQQFPEEQHLTLND</sequence>
<comment type="subcellular location">
    <subcellularLocation>
        <location evidence="2">Membrane</location>
        <topology evidence="2">Multi-pass membrane protein</topology>
    </subcellularLocation>
</comment>
<dbReference type="Proteomes" id="UP000549394">
    <property type="component" value="Unassembled WGS sequence"/>
</dbReference>
<keyword evidence="7" id="KW-0249">Electron transport</keyword>
<keyword evidence="9" id="KW-0408">Iron</keyword>
<evidence type="ECO:0000256" key="6">
    <source>
        <dbReference type="ARBA" id="ARBA00022723"/>
    </source>
</evidence>
<feature type="transmembrane region" description="Helical" evidence="11">
    <location>
        <begin position="174"/>
        <end position="194"/>
    </location>
</feature>
<feature type="domain" description="Cytochrome b561" evidence="12">
    <location>
        <begin position="1"/>
        <end position="195"/>
    </location>
</feature>
<dbReference type="Gene3D" id="1.20.120.1770">
    <property type="match status" value="2"/>
</dbReference>
<keyword evidence="5 11" id="KW-0812">Transmembrane</keyword>
<evidence type="ECO:0000256" key="7">
    <source>
        <dbReference type="ARBA" id="ARBA00022982"/>
    </source>
</evidence>
<accession>A0A7I8VNW8</accession>
<keyword evidence="6" id="KW-0479">Metal-binding</keyword>
<feature type="transmembrane region" description="Helical" evidence="11">
    <location>
        <begin position="61"/>
        <end position="79"/>
    </location>
</feature>
<evidence type="ECO:0000256" key="5">
    <source>
        <dbReference type="ARBA" id="ARBA00022692"/>
    </source>
</evidence>
<dbReference type="GO" id="GO:0046872">
    <property type="term" value="F:metal ion binding"/>
    <property type="evidence" value="ECO:0007669"/>
    <property type="project" value="UniProtKB-KW"/>
</dbReference>